<organism evidence="2 3">
    <name type="scientific">Candolleomyces eurysporus</name>
    <dbReference type="NCBI Taxonomy" id="2828524"/>
    <lineage>
        <taxon>Eukaryota</taxon>
        <taxon>Fungi</taxon>
        <taxon>Dikarya</taxon>
        <taxon>Basidiomycota</taxon>
        <taxon>Agaricomycotina</taxon>
        <taxon>Agaricomycetes</taxon>
        <taxon>Agaricomycetidae</taxon>
        <taxon>Agaricales</taxon>
        <taxon>Agaricineae</taxon>
        <taxon>Psathyrellaceae</taxon>
        <taxon>Candolleomyces</taxon>
    </lineage>
</organism>
<reference evidence="2" key="1">
    <citation type="submission" date="2022-06" db="EMBL/GenBank/DDBJ databases">
        <title>Genome Sequence of Candolleomyces eurysporus.</title>
        <authorList>
            <person name="Buettner E."/>
        </authorList>
    </citation>
    <scope>NUCLEOTIDE SEQUENCE</scope>
    <source>
        <strain evidence="2">VTCC 930004</strain>
    </source>
</reference>
<dbReference type="SUPFAM" id="SSF52047">
    <property type="entry name" value="RNI-like"/>
    <property type="match status" value="1"/>
</dbReference>
<feature type="non-terminal residue" evidence="2">
    <location>
        <position position="1"/>
    </location>
</feature>
<dbReference type="AlphaFoldDB" id="A0A9W8MD37"/>
<feature type="compositionally biased region" description="Polar residues" evidence="1">
    <location>
        <begin position="1"/>
        <end position="20"/>
    </location>
</feature>
<evidence type="ECO:0000313" key="3">
    <source>
        <dbReference type="Proteomes" id="UP001140091"/>
    </source>
</evidence>
<accession>A0A9W8MD37</accession>
<gene>
    <name evidence="2" type="ORF">H1R20_g12873</name>
</gene>
<sequence length="598" mass="67472">MSSVASDSIEPTVSDVTGSTLRPDCPGDGTAEDFTLVQSVDNSGSELGKKHDVGAREQVLRNQDILPLIFLHSKKLGQLDRHGNHESANGQELAQPYSWKAFLVSLIVVNKSFFHTGTNLLWHTMGSFTPVLKLLPWFSGEYKGIGSYEYRGFDDWGRFRVYSSRIHRFKIESIPDIVIPHDRLLQLLFLHQRPDPFFENLHSITFSGAASQALHILFLFVGPPLQSLEVSVTTLKQQDKVLAVLPVLPNKTTSLGTFRFNGPLCREFIFHLSNIKTLQFLTLKVATGSHLTAEDVDFLRNLPNLRKLELEFEPGFQFADSEASMTWTEMRGKPETCGWELELIGTGQSLFYASWAIAPTRLRCVTLQATRFTNNFVVTTLLSQFFMTNQSLESFSMHFGETGSLSKLSPPVEANRISRATQVLKNHKDIVAFVMSDLPYSAGGHVSSMLKASVPHWKRLKILHFRLHERALVPRDGTKCFPSLEFLFTICKQCPNIEELDFQFDDDRIREIRPESLNLEELPFPTIHPLRSLSIGTVDNDLEFDMVQKAAIGAYIAGLFPHLKSLTGFSAGTWREIEVLVKMYQVVRKWGPPTPSKV</sequence>
<keyword evidence="3" id="KW-1185">Reference proteome</keyword>
<protein>
    <submittedName>
        <fullName evidence="2">Uncharacterized protein</fullName>
    </submittedName>
</protein>
<feature type="region of interest" description="Disordered" evidence="1">
    <location>
        <begin position="1"/>
        <end position="28"/>
    </location>
</feature>
<dbReference type="Proteomes" id="UP001140091">
    <property type="component" value="Unassembled WGS sequence"/>
</dbReference>
<proteinExistence type="predicted"/>
<comment type="caution">
    <text evidence="2">The sequence shown here is derived from an EMBL/GenBank/DDBJ whole genome shotgun (WGS) entry which is preliminary data.</text>
</comment>
<evidence type="ECO:0000313" key="2">
    <source>
        <dbReference type="EMBL" id="KAJ2924219.1"/>
    </source>
</evidence>
<evidence type="ECO:0000256" key="1">
    <source>
        <dbReference type="SAM" id="MobiDB-lite"/>
    </source>
</evidence>
<name>A0A9W8MD37_9AGAR</name>
<dbReference type="OrthoDB" id="3543113at2759"/>
<dbReference type="EMBL" id="JANBPK010001237">
    <property type="protein sequence ID" value="KAJ2924219.1"/>
    <property type="molecule type" value="Genomic_DNA"/>
</dbReference>